<dbReference type="Pfam" id="PF00188">
    <property type="entry name" value="CAP"/>
    <property type="match status" value="1"/>
</dbReference>
<feature type="domain" description="SCP" evidence="2">
    <location>
        <begin position="67"/>
        <end position="192"/>
    </location>
</feature>
<comment type="caution">
    <text evidence="3">The sequence shown here is derived from an EMBL/GenBank/DDBJ whole genome shotgun (WGS) entry which is preliminary data.</text>
</comment>
<name>A0A6L6PQP1_9BURK</name>
<keyword evidence="4" id="KW-1185">Reference proteome</keyword>
<dbReference type="CDD" id="cd05379">
    <property type="entry name" value="CAP_bacterial"/>
    <property type="match status" value="1"/>
</dbReference>
<evidence type="ECO:0000313" key="3">
    <source>
        <dbReference type="EMBL" id="MTV41426.1"/>
    </source>
</evidence>
<dbReference type="EMBL" id="WNKY01000056">
    <property type="protein sequence ID" value="MTV41426.1"/>
    <property type="molecule type" value="Genomic_DNA"/>
</dbReference>
<dbReference type="Proteomes" id="UP000475582">
    <property type="component" value="Unassembled WGS sequence"/>
</dbReference>
<dbReference type="Gene3D" id="3.40.33.10">
    <property type="entry name" value="CAP"/>
    <property type="match status" value="1"/>
</dbReference>
<dbReference type="InterPro" id="IPR035940">
    <property type="entry name" value="CAP_sf"/>
</dbReference>
<feature type="signal peptide" evidence="1">
    <location>
        <begin position="1"/>
        <end position="24"/>
    </location>
</feature>
<feature type="chain" id="PRO_5026795561" evidence="1">
    <location>
        <begin position="25"/>
        <end position="320"/>
    </location>
</feature>
<protein>
    <submittedName>
        <fullName evidence="3">CAP domain-containing protein</fullName>
    </submittedName>
</protein>
<organism evidence="3 4">
    <name type="scientific">Duganella radicis</name>
    <dbReference type="NCBI Taxonomy" id="551988"/>
    <lineage>
        <taxon>Bacteria</taxon>
        <taxon>Pseudomonadati</taxon>
        <taxon>Pseudomonadota</taxon>
        <taxon>Betaproteobacteria</taxon>
        <taxon>Burkholderiales</taxon>
        <taxon>Oxalobacteraceae</taxon>
        <taxon>Telluria group</taxon>
        <taxon>Duganella</taxon>
    </lineage>
</organism>
<accession>A0A6L6PQP1</accession>
<gene>
    <name evidence="3" type="ORF">GM676_28130</name>
</gene>
<dbReference type="PANTHER" id="PTHR31157">
    <property type="entry name" value="SCP DOMAIN-CONTAINING PROTEIN"/>
    <property type="match status" value="1"/>
</dbReference>
<reference evidence="3 4" key="1">
    <citation type="submission" date="2019-11" db="EMBL/GenBank/DDBJ databases">
        <title>Type strains purchased from KCTC, JCM and DSMZ.</title>
        <authorList>
            <person name="Lu H."/>
        </authorList>
    </citation>
    <scope>NUCLEOTIDE SEQUENCE [LARGE SCALE GENOMIC DNA]</scope>
    <source>
        <strain evidence="3 4">KCTC 22382</strain>
    </source>
</reference>
<sequence length="320" mass="33458">MAQEFIMEKSRLTLAALLVSSLLAACGGGGGDTTAATGPTTSTPPLIQEPGAPALTGNTATDGYNWFNYRRAQLGLSTLTRNSLIDTAAQGHSDYQRLNRTITHSQTAGQPGFTGVSLTDRLNAAGYKLTGTSYYAAGEVISATTSGSGFYQAEELITAIYHRFVIFEPVFRDIGTGAATIPGSYTYFTADFAVLNTRSGLGTGKIVGYPFNNQTNVPVNFFSDSESPDPVPNQNEVGYPISVHADQGSTVTVQSFTVAPRGGSALATRLLSEAAGTAETSSAAAIVPLAPLKSATTYDVRFSGTVSGVAVTRNWSFTTK</sequence>
<evidence type="ECO:0000313" key="4">
    <source>
        <dbReference type="Proteomes" id="UP000475582"/>
    </source>
</evidence>
<evidence type="ECO:0000259" key="2">
    <source>
        <dbReference type="Pfam" id="PF00188"/>
    </source>
</evidence>
<evidence type="ECO:0000256" key="1">
    <source>
        <dbReference type="SAM" id="SignalP"/>
    </source>
</evidence>
<keyword evidence="1" id="KW-0732">Signal</keyword>
<dbReference type="SUPFAM" id="SSF55797">
    <property type="entry name" value="PR-1-like"/>
    <property type="match status" value="1"/>
</dbReference>
<dbReference type="InterPro" id="IPR014044">
    <property type="entry name" value="CAP_dom"/>
</dbReference>
<dbReference type="PANTHER" id="PTHR31157:SF1">
    <property type="entry name" value="SCP DOMAIN-CONTAINING PROTEIN"/>
    <property type="match status" value="1"/>
</dbReference>
<proteinExistence type="predicted"/>
<dbReference type="OrthoDB" id="5372233at2"/>
<dbReference type="AlphaFoldDB" id="A0A6L6PQP1"/>